<sequence length="145" mass="15971">MAPAMVHHDVFLPNAVRLSTAEATPPHGISVGRKRQAPRMGDHIARETTTGPGTSVDVGLAEQQRKEIIADANSDYTNSTSPKRQRNDIDGLQAPWSSREDTLEAVSGVWEKPRSRRQRQMDKTVPPVPSPKRVSDERVSSVHTS</sequence>
<protein>
    <submittedName>
        <fullName evidence="2">Uncharacterized protein</fullName>
    </submittedName>
</protein>
<gene>
    <name evidence="2" type="ORF">HPB48_003756</name>
</gene>
<dbReference type="AlphaFoldDB" id="A0A9J6FFR6"/>
<reference evidence="2 3" key="1">
    <citation type="journal article" date="2020" name="Cell">
        <title>Large-Scale Comparative Analyses of Tick Genomes Elucidate Their Genetic Diversity and Vector Capacities.</title>
        <authorList>
            <consortium name="Tick Genome and Microbiome Consortium (TIGMIC)"/>
            <person name="Jia N."/>
            <person name="Wang J."/>
            <person name="Shi W."/>
            <person name="Du L."/>
            <person name="Sun Y."/>
            <person name="Zhan W."/>
            <person name="Jiang J.F."/>
            <person name="Wang Q."/>
            <person name="Zhang B."/>
            <person name="Ji P."/>
            <person name="Bell-Sakyi L."/>
            <person name="Cui X.M."/>
            <person name="Yuan T.T."/>
            <person name="Jiang B.G."/>
            <person name="Yang W.F."/>
            <person name="Lam T.T."/>
            <person name="Chang Q.C."/>
            <person name="Ding S.J."/>
            <person name="Wang X.J."/>
            <person name="Zhu J.G."/>
            <person name="Ruan X.D."/>
            <person name="Zhao L."/>
            <person name="Wei J.T."/>
            <person name="Ye R.Z."/>
            <person name="Que T.C."/>
            <person name="Du C.H."/>
            <person name="Zhou Y.H."/>
            <person name="Cheng J.X."/>
            <person name="Dai P.F."/>
            <person name="Guo W.B."/>
            <person name="Han X.H."/>
            <person name="Huang E.J."/>
            <person name="Li L.F."/>
            <person name="Wei W."/>
            <person name="Gao Y.C."/>
            <person name="Liu J.Z."/>
            <person name="Shao H.Z."/>
            <person name="Wang X."/>
            <person name="Wang C.C."/>
            <person name="Yang T.C."/>
            <person name="Huo Q.B."/>
            <person name="Li W."/>
            <person name="Chen H.Y."/>
            <person name="Chen S.E."/>
            <person name="Zhou L.G."/>
            <person name="Ni X.B."/>
            <person name="Tian J.H."/>
            <person name="Sheng Y."/>
            <person name="Liu T."/>
            <person name="Pan Y.S."/>
            <person name="Xia L.Y."/>
            <person name="Li J."/>
            <person name="Zhao F."/>
            <person name="Cao W.C."/>
        </authorList>
    </citation>
    <scope>NUCLEOTIDE SEQUENCE [LARGE SCALE GENOMIC DNA]</scope>
    <source>
        <strain evidence="2">HaeL-2018</strain>
    </source>
</reference>
<feature type="compositionally biased region" description="Basic and acidic residues" evidence="1">
    <location>
        <begin position="133"/>
        <end position="145"/>
    </location>
</feature>
<feature type="region of interest" description="Disordered" evidence="1">
    <location>
        <begin position="22"/>
        <end position="57"/>
    </location>
</feature>
<evidence type="ECO:0000256" key="1">
    <source>
        <dbReference type="SAM" id="MobiDB-lite"/>
    </source>
</evidence>
<comment type="caution">
    <text evidence="2">The sequence shown here is derived from an EMBL/GenBank/DDBJ whole genome shotgun (WGS) entry which is preliminary data.</text>
</comment>
<name>A0A9J6FFR6_HAELO</name>
<accession>A0A9J6FFR6</accession>
<evidence type="ECO:0000313" key="2">
    <source>
        <dbReference type="EMBL" id="KAH9361835.1"/>
    </source>
</evidence>
<dbReference type="VEuPathDB" id="VectorBase:HLOH_065083"/>
<dbReference type="Proteomes" id="UP000821853">
    <property type="component" value="Chromosome 1"/>
</dbReference>
<keyword evidence="3" id="KW-1185">Reference proteome</keyword>
<feature type="region of interest" description="Disordered" evidence="1">
    <location>
        <begin position="70"/>
        <end position="145"/>
    </location>
</feature>
<evidence type="ECO:0000313" key="3">
    <source>
        <dbReference type="Proteomes" id="UP000821853"/>
    </source>
</evidence>
<proteinExistence type="predicted"/>
<organism evidence="2 3">
    <name type="scientific">Haemaphysalis longicornis</name>
    <name type="common">Bush tick</name>
    <dbReference type="NCBI Taxonomy" id="44386"/>
    <lineage>
        <taxon>Eukaryota</taxon>
        <taxon>Metazoa</taxon>
        <taxon>Ecdysozoa</taxon>
        <taxon>Arthropoda</taxon>
        <taxon>Chelicerata</taxon>
        <taxon>Arachnida</taxon>
        <taxon>Acari</taxon>
        <taxon>Parasitiformes</taxon>
        <taxon>Ixodida</taxon>
        <taxon>Ixodoidea</taxon>
        <taxon>Ixodidae</taxon>
        <taxon>Haemaphysalinae</taxon>
        <taxon>Haemaphysalis</taxon>
    </lineage>
</organism>
<dbReference type="EMBL" id="JABSTR010000001">
    <property type="protein sequence ID" value="KAH9361835.1"/>
    <property type="molecule type" value="Genomic_DNA"/>
</dbReference>